<sequence length="220" mass="24998">MWTLNRALRIGVEQREDVERCLNRFLSAYRQTPHSTTGCAPAALLFKVSPWDCIPTSPQWEAPELDVEATQRRRQRTNQKASERRRTHCCDFQEGDQVVVKSRRPGGKFQTPFEPETWTVRSVRGSMITVARGRKRVTRNVSHFKRACAPMVSGGYEDEDGDVGTPEDGDSVPEDAPVVPSAERVTRQEYTDGDTAPSRGERYHLRPNLAPSSQLKYFVF</sequence>
<dbReference type="InterPro" id="IPR036397">
    <property type="entry name" value="RNaseH_sf"/>
</dbReference>
<keyword evidence="3" id="KW-1185">Reference proteome</keyword>
<comment type="caution">
    <text evidence="2">The sequence shown here is derived from an EMBL/GenBank/DDBJ whole genome shotgun (WGS) entry which is preliminary data.</text>
</comment>
<dbReference type="Proteomes" id="UP001066276">
    <property type="component" value="Chromosome 5"/>
</dbReference>
<dbReference type="GO" id="GO:0003676">
    <property type="term" value="F:nucleic acid binding"/>
    <property type="evidence" value="ECO:0007669"/>
    <property type="project" value="InterPro"/>
</dbReference>
<reference evidence="2" key="1">
    <citation type="journal article" date="2022" name="bioRxiv">
        <title>Sequencing and chromosome-scale assembly of the giantPleurodeles waltlgenome.</title>
        <authorList>
            <person name="Brown T."/>
            <person name="Elewa A."/>
            <person name="Iarovenko S."/>
            <person name="Subramanian E."/>
            <person name="Araus A.J."/>
            <person name="Petzold A."/>
            <person name="Susuki M."/>
            <person name="Suzuki K.-i.T."/>
            <person name="Hayashi T."/>
            <person name="Toyoda A."/>
            <person name="Oliveira C."/>
            <person name="Osipova E."/>
            <person name="Leigh N.D."/>
            <person name="Simon A."/>
            <person name="Yun M.H."/>
        </authorList>
    </citation>
    <scope>NUCLEOTIDE SEQUENCE</scope>
    <source>
        <strain evidence="2">20211129_DDA</strain>
        <tissue evidence="2">Liver</tissue>
    </source>
</reference>
<organism evidence="2 3">
    <name type="scientific">Pleurodeles waltl</name>
    <name type="common">Iberian ribbed newt</name>
    <dbReference type="NCBI Taxonomy" id="8319"/>
    <lineage>
        <taxon>Eukaryota</taxon>
        <taxon>Metazoa</taxon>
        <taxon>Chordata</taxon>
        <taxon>Craniata</taxon>
        <taxon>Vertebrata</taxon>
        <taxon>Euteleostomi</taxon>
        <taxon>Amphibia</taxon>
        <taxon>Batrachia</taxon>
        <taxon>Caudata</taxon>
        <taxon>Salamandroidea</taxon>
        <taxon>Salamandridae</taxon>
        <taxon>Pleurodelinae</taxon>
        <taxon>Pleurodeles</taxon>
    </lineage>
</organism>
<evidence type="ECO:0000313" key="2">
    <source>
        <dbReference type="EMBL" id="KAJ1158053.1"/>
    </source>
</evidence>
<gene>
    <name evidence="2" type="ORF">NDU88_010749</name>
</gene>
<dbReference type="PANTHER" id="PTHR37984">
    <property type="entry name" value="PROTEIN CBG26694"/>
    <property type="match status" value="1"/>
</dbReference>
<dbReference type="EMBL" id="JANPWB010000009">
    <property type="protein sequence ID" value="KAJ1158053.1"/>
    <property type="molecule type" value="Genomic_DNA"/>
</dbReference>
<proteinExistence type="predicted"/>
<accession>A0AAV7S456</accession>
<dbReference type="AlphaFoldDB" id="A0AAV7S456"/>
<evidence type="ECO:0008006" key="4">
    <source>
        <dbReference type="Google" id="ProtNLM"/>
    </source>
</evidence>
<evidence type="ECO:0000313" key="3">
    <source>
        <dbReference type="Proteomes" id="UP001066276"/>
    </source>
</evidence>
<dbReference type="Gene3D" id="3.30.420.10">
    <property type="entry name" value="Ribonuclease H-like superfamily/Ribonuclease H"/>
    <property type="match status" value="1"/>
</dbReference>
<feature type="region of interest" description="Disordered" evidence="1">
    <location>
        <begin position="152"/>
        <end position="207"/>
    </location>
</feature>
<feature type="compositionally biased region" description="Acidic residues" evidence="1">
    <location>
        <begin position="156"/>
        <end position="173"/>
    </location>
</feature>
<dbReference type="InterPro" id="IPR050951">
    <property type="entry name" value="Retrovirus_Pol_polyprotein"/>
</dbReference>
<dbReference type="PANTHER" id="PTHR37984:SF11">
    <property type="entry name" value="INTEGRASE CATALYTIC DOMAIN-CONTAINING PROTEIN"/>
    <property type="match status" value="1"/>
</dbReference>
<protein>
    <recommendedName>
        <fullName evidence="4">Integrase catalytic domain-containing protein</fullName>
    </recommendedName>
</protein>
<evidence type="ECO:0000256" key="1">
    <source>
        <dbReference type="SAM" id="MobiDB-lite"/>
    </source>
</evidence>
<name>A0AAV7S456_PLEWA</name>